<comment type="caution">
    <text evidence="1">The sequence shown here is derived from an EMBL/GenBank/DDBJ whole genome shotgun (WGS) entry which is preliminary data.</text>
</comment>
<sequence>MARGRKPLLPTKAPKLVRALVPQQATPTLPPKLDFTKLINKARARRSPFLAEPYRILLVMDFFLNLAWFRQGGAADQQSSKRAEKLLSSRLPALIFEEVALDTRDIQERPALDPQVSMVVLFNISFYSSNVMLSVTSYYPPLRILCNIKERESSYYRGGRSSPNTFPL</sequence>
<protein>
    <submittedName>
        <fullName evidence="1">Uncharacterized protein</fullName>
    </submittedName>
</protein>
<reference evidence="1 2" key="1">
    <citation type="journal article" date="2021" name="bioRxiv">
        <title>Chromosome-scale and haplotype-resolved genome assembly of a tetraploid potato cultivar.</title>
        <authorList>
            <person name="Sun H."/>
            <person name="Jiao W.-B."/>
            <person name="Krause K."/>
            <person name="Campoy J.A."/>
            <person name="Goel M."/>
            <person name="Folz-Donahue K."/>
            <person name="Kukat C."/>
            <person name="Huettel B."/>
            <person name="Schneeberger K."/>
        </authorList>
    </citation>
    <scope>NUCLEOTIDE SEQUENCE [LARGE SCALE GENOMIC DNA]</scope>
    <source>
        <strain evidence="1">SolTubOtavaFocal</strain>
        <tissue evidence="1">Leaves</tissue>
    </source>
</reference>
<dbReference type="EMBL" id="JAIVGD010000003">
    <property type="protein sequence ID" value="KAH0777479.1"/>
    <property type="molecule type" value="Genomic_DNA"/>
</dbReference>
<name>A0ABQ7WBR6_SOLTU</name>
<evidence type="ECO:0000313" key="1">
    <source>
        <dbReference type="EMBL" id="KAH0777479.1"/>
    </source>
</evidence>
<organism evidence="1 2">
    <name type="scientific">Solanum tuberosum</name>
    <name type="common">Potato</name>
    <dbReference type="NCBI Taxonomy" id="4113"/>
    <lineage>
        <taxon>Eukaryota</taxon>
        <taxon>Viridiplantae</taxon>
        <taxon>Streptophyta</taxon>
        <taxon>Embryophyta</taxon>
        <taxon>Tracheophyta</taxon>
        <taxon>Spermatophyta</taxon>
        <taxon>Magnoliopsida</taxon>
        <taxon>eudicotyledons</taxon>
        <taxon>Gunneridae</taxon>
        <taxon>Pentapetalae</taxon>
        <taxon>asterids</taxon>
        <taxon>lamiids</taxon>
        <taxon>Solanales</taxon>
        <taxon>Solanaceae</taxon>
        <taxon>Solanoideae</taxon>
        <taxon>Solaneae</taxon>
        <taxon>Solanum</taxon>
    </lineage>
</organism>
<gene>
    <name evidence="1" type="ORF">KY290_008890</name>
</gene>
<accession>A0ABQ7WBR6</accession>
<dbReference type="Proteomes" id="UP000826656">
    <property type="component" value="Unassembled WGS sequence"/>
</dbReference>
<evidence type="ECO:0000313" key="2">
    <source>
        <dbReference type="Proteomes" id="UP000826656"/>
    </source>
</evidence>
<keyword evidence="2" id="KW-1185">Reference proteome</keyword>
<proteinExistence type="predicted"/>